<protein>
    <submittedName>
        <fullName evidence="1">Uncharacterized protein</fullName>
    </submittedName>
</protein>
<keyword evidence="2" id="KW-1185">Reference proteome</keyword>
<evidence type="ECO:0000313" key="1">
    <source>
        <dbReference type="EMBL" id="CAL1688720.1"/>
    </source>
</evidence>
<dbReference type="Proteomes" id="UP001497644">
    <property type="component" value="Chromosome 9"/>
</dbReference>
<sequence>MKKLHEKTSLSLPFKFLKKFRKKYYLFGKKRYELLVIITFPMHSEDECIIKKYSDRVYNIAANKIFCTILDSICIYKTAEKTCVRDFILNFVTRHCANNKVCDFKIYHHAILLIAILKINRIS</sequence>
<proteinExistence type="predicted"/>
<accession>A0AAV2PAS2</accession>
<gene>
    <name evidence="1" type="ORF">LPLAT_LOCUS13780</name>
</gene>
<dbReference type="EMBL" id="OZ034832">
    <property type="protein sequence ID" value="CAL1688720.1"/>
    <property type="molecule type" value="Genomic_DNA"/>
</dbReference>
<reference evidence="1" key="1">
    <citation type="submission" date="2024-04" db="EMBL/GenBank/DDBJ databases">
        <authorList>
            <consortium name="Molecular Ecology Group"/>
        </authorList>
    </citation>
    <scope>NUCLEOTIDE SEQUENCE</scope>
</reference>
<dbReference type="AlphaFoldDB" id="A0AAV2PAS2"/>
<evidence type="ECO:0000313" key="2">
    <source>
        <dbReference type="Proteomes" id="UP001497644"/>
    </source>
</evidence>
<organism evidence="1 2">
    <name type="scientific">Lasius platythorax</name>
    <dbReference type="NCBI Taxonomy" id="488582"/>
    <lineage>
        <taxon>Eukaryota</taxon>
        <taxon>Metazoa</taxon>
        <taxon>Ecdysozoa</taxon>
        <taxon>Arthropoda</taxon>
        <taxon>Hexapoda</taxon>
        <taxon>Insecta</taxon>
        <taxon>Pterygota</taxon>
        <taxon>Neoptera</taxon>
        <taxon>Endopterygota</taxon>
        <taxon>Hymenoptera</taxon>
        <taxon>Apocrita</taxon>
        <taxon>Aculeata</taxon>
        <taxon>Formicoidea</taxon>
        <taxon>Formicidae</taxon>
        <taxon>Formicinae</taxon>
        <taxon>Lasius</taxon>
        <taxon>Lasius</taxon>
    </lineage>
</organism>
<name>A0AAV2PAS2_9HYME</name>